<protein>
    <recommendedName>
        <fullName evidence="2">histidine kinase</fullName>
        <ecNumber evidence="2">2.7.13.3</ecNumber>
    </recommendedName>
</protein>
<evidence type="ECO:0000256" key="4">
    <source>
        <dbReference type="ARBA" id="ARBA00022777"/>
    </source>
</evidence>
<dbReference type="SMART" id="SM00387">
    <property type="entry name" value="HATPase_c"/>
    <property type="match status" value="1"/>
</dbReference>
<dbReference type="Proteomes" id="UP000829476">
    <property type="component" value="Chromosome"/>
</dbReference>
<dbReference type="RefSeq" id="WP_242936750.1">
    <property type="nucleotide sequence ID" value="NZ_CP094326.1"/>
</dbReference>
<evidence type="ECO:0000256" key="1">
    <source>
        <dbReference type="ARBA" id="ARBA00000085"/>
    </source>
</evidence>
<dbReference type="InterPro" id="IPR005467">
    <property type="entry name" value="His_kinase_dom"/>
</dbReference>
<sequence length="681" mass="79910">MKLLRFKYLLSSLLLCFVLTLLVQCQTSEKNQGSTKGDEISMLLDKAKTNTLSKTQRNYYLQKVYDSSLFLQDESLKLKYLNEVAYQAQSINDSLLFRASNQKAFVIAEKLKDTFKLGEIHWNYGAFFLQKSIYDSAYYHYRRAKKHFIAMDHAYFTAKMRYNMALIQSRLNDYTGAEVLLFKAIYTYKNQKKYKQLFYSYNLLGVIYEELEEYDKAIGYYQKALENLEHIPDQSYFNQDIQNNIGVVYQQQGDHQSALNYFNSALATPKLRSESPFLYARLMDNRAYSKFKSNDTIGLPNDFYKALHIRDSMNNIPGIIMSRVHLSKYYASKKDTAIALQHLQKAYILSQEINNNSNLLETLELLSRMDPENALNYLHQYIGLNKKIQNQERQTRNKFTRIQYETDQYIAKNEQLSSKIKWVIIGSILIILLIIMTYWLYRQKAENKLLQLETNQQKANEQIYLLTLRQHEKLKQGRNQERIRISEDLHDGILSYLFALRIGWGNLDLRGSSKVIKKHHFNLQELQRIETEIRTLSHDLRNNLIEYNNDFILMVTKLIQNRSYLGKLDYNFNHNDDIKWEHINDFIKVNLYHIIEEGLHNCIKHSKATLIKITLEYDLKNNLMLEITDNGVGIASNHHKGLGLRNIKSRVQKMQGTLAITSNHNHGTTILITVPINTEVS</sequence>
<keyword evidence="6" id="KW-0802">TPR repeat</keyword>
<keyword evidence="5" id="KW-0902">Two-component regulatory system</keyword>
<keyword evidence="11" id="KW-1185">Reference proteome</keyword>
<keyword evidence="8" id="KW-0732">Signal</keyword>
<reference evidence="10 11" key="1">
    <citation type="journal article" date="2018" name="Int. J. Syst. Evol. Microbiol.">
        <title>Zhouia spongiae sp. nov., isolated from a marine sponge.</title>
        <authorList>
            <person name="Zhuang L."/>
            <person name="Lin B."/>
            <person name="Qin F."/>
            <person name="Luo L."/>
        </authorList>
    </citation>
    <scope>NUCLEOTIDE SEQUENCE [LARGE SCALE GENOMIC DNA]</scope>
    <source>
        <strain evidence="10 11">HN-Y44</strain>
    </source>
</reference>
<dbReference type="CDD" id="cd16917">
    <property type="entry name" value="HATPase_UhpB-NarQ-NarX-like"/>
    <property type="match status" value="1"/>
</dbReference>
<feature type="signal peptide" evidence="8">
    <location>
        <begin position="1"/>
        <end position="25"/>
    </location>
</feature>
<evidence type="ECO:0000256" key="6">
    <source>
        <dbReference type="PROSITE-ProRule" id="PRU00339"/>
    </source>
</evidence>
<dbReference type="SMART" id="SM00028">
    <property type="entry name" value="TPR"/>
    <property type="match status" value="3"/>
</dbReference>
<accession>A0ABY3YMF1</accession>
<gene>
    <name evidence="10" type="ORF">MQE36_14805</name>
</gene>
<feature type="repeat" description="TPR" evidence="6">
    <location>
        <begin position="198"/>
        <end position="231"/>
    </location>
</feature>
<feature type="chain" id="PRO_5046682120" description="histidine kinase" evidence="8">
    <location>
        <begin position="26"/>
        <end position="681"/>
    </location>
</feature>
<dbReference type="Pfam" id="PF02518">
    <property type="entry name" value="HATPase_c"/>
    <property type="match status" value="1"/>
</dbReference>
<organism evidence="10 11">
    <name type="scientific">Zhouia spongiae</name>
    <dbReference type="NCBI Taxonomy" id="2202721"/>
    <lineage>
        <taxon>Bacteria</taxon>
        <taxon>Pseudomonadati</taxon>
        <taxon>Bacteroidota</taxon>
        <taxon>Flavobacteriia</taxon>
        <taxon>Flavobacteriales</taxon>
        <taxon>Flavobacteriaceae</taxon>
        <taxon>Zhouia</taxon>
    </lineage>
</organism>
<evidence type="ECO:0000313" key="10">
    <source>
        <dbReference type="EMBL" id="UNY98343.1"/>
    </source>
</evidence>
<comment type="catalytic activity">
    <reaction evidence="1">
        <text>ATP + protein L-histidine = ADP + protein N-phospho-L-histidine.</text>
        <dbReference type="EC" id="2.7.13.3"/>
    </reaction>
</comment>
<feature type="repeat" description="TPR" evidence="6">
    <location>
        <begin position="239"/>
        <end position="272"/>
    </location>
</feature>
<keyword evidence="4" id="KW-0418">Kinase</keyword>
<dbReference type="InterPro" id="IPR036890">
    <property type="entry name" value="HATPase_C_sf"/>
</dbReference>
<keyword evidence="7" id="KW-0472">Membrane</keyword>
<proteinExistence type="predicted"/>
<dbReference type="InterPro" id="IPR019734">
    <property type="entry name" value="TPR_rpt"/>
</dbReference>
<dbReference type="Gene3D" id="3.30.565.10">
    <property type="entry name" value="Histidine kinase-like ATPase, C-terminal domain"/>
    <property type="match status" value="1"/>
</dbReference>
<name>A0ABY3YMF1_9FLAO</name>
<dbReference type="Pfam" id="PF13424">
    <property type="entry name" value="TPR_12"/>
    <property type="match status" value="1"/>
</dbReference>
<dbReference type="PROSITE" id="PS50293">
    <property type="entry name" value="TPR_REGION"/>
    <property type="match status" value="1"/>
</dbReference>
<dbReference type="SUPFAM" id="SSF55874">
    <property type="entry name" value="ATPase domain of HSP90 chaperone/DNA topoisomerase II/histidine kinase"/>
    <property type="match status" value="1"/>
</dbReference>
<dbReference type="PROSITE" id="PS50109">
    <property type="entry name" value="HIS_KIN"/>
    <property type="match status" value="1"/>
</dbReference>
<evidence type="ECO:0000256" key="2">
    <source>
        <dbReference type="ARBA" id="ARBA00012438"/>
    </source>
</evidence>
<evidence type="ECO:0000256" key="7">
    <source>
        <dbReference type="SAM" id="Phobius"/>
    </source>
</evidence>
<dbReference type="EMBL" id="CP094326">
    <property type="protein sequence ID" value="UNY98343.1"/>
    <property type="molecule type" value="Genomic_DNA"/>
</dbReference>
<dbReference type="Gene3D" id="1.25.40.10">
    <property type="entry name" value="Tetratricopeptide repeat domain"/>
    <property type="match status" value="3"/>
</dbReference>
<dbReference type="EC" id="2.7.13.3" evidence="2"/>
<dbReference type="PANTHER" id="PTHR24421">
    <property type="entry name" value="NITRATE/NITRITE SENSOR PROTEIN NARX-RELATED"/>
    <property type="match status" value="1"/>
</dbReference>
<evidence type="ECO:0000259" key="9">
    <source>
        <dbReference type="PROSITE" id="PS50109"/>
    </source>
</evidence>
<dbReference type="PANTHER" id="PTHR24421:SF10">
    <property type="entry name" value="NITRATE_NITRITE SENSOR PROTEIN NARQ"/>
    <property type="match status" value="1"/>
</dbReference>
<keyword evidence="7" id="KW-1133">Transmembrane helix</keyword>
<dbReference type="SUPFAM" id="SSF48452">
    <property type="entry name" value="TPR-like"/>
    <property type="match status" value="2"/>
</dbReference>
<keyword evidence="7" id="KW-0812">Transmembrane</keyword>
<evidence type="ECO:0000256" key="5">
    <source>
        <dbReference type="ARBA" id="ARBA00023012"/>
    </source>
</evidence>
<dbReference type="InterPro" id="IPR003594">
    <property type="entry name" value="HATPase_dom"/>
</dbReference>
<feature type="transmembrane region" description="Helical" evidence="7">
    <location>
        <begin position="422"/>
        <end position="441"/>
    </location>
</feature>
<dbReference type="InterPro" id="IPR050482">
    <property type="entry name" value="Sensor_HK_TwoCompSys"/>
</dbReference>
<evidence type="ECO:0000256" key="8">
    <source>
        <dbReference type="SAM" id="SignalP"/>
    </source>
</evidence>
<dbReference type="InterPro" id="IPR004358">
    <property type="entry name" value="Sig_transdc_His_kin-like_C"/>
</dbReference>
<dbReference type="InterPro" id="IPR011990">
    <property type="entry name" value="TPR-like_helical_dom_sf"/>
</dbReference>
<evidence type="ECO:0000256" key="3">
    <source>
        <dbReference type="ARBA" id="ARBA00022679"/>
    </source>
</evidence>
<feature type="domain" description="Histidine kinase" evidence="9">
    <location>
        <begin position="591"/>
        <end position="678"/>
    </location>
</feature>
<keyword evidence="3" id="KW-0808">Transferase</keyword>
<dbReference type="PRINTS" id="PR00344">
    <property type="entry name" value="BCTRLSENSOR"/>
</dbReference>
<evidence type="ECO:0000313" key="11">
    <source>
        <dbReference type="Proteomes" id="UP000829476"/>
    </source>
</evidence>
<dbReference type="PROSITE" id="PS50005">
    <property type="entry name" value="TPR"/>
    <property type="match status" value="2"/>
</dbReference>